<dbReference type="Proteomes" id="UP000015241">
    <property type="component" value="Unassembled WGS sequence"/>
</dbReference>
<evidence type="ECO:0000313" key="11">
    <source>
        <dbReference type="EMBL" id="EPT03346.1"/>
    </source>
</evidence>
<comment type="cofactor">
    <cofactor evidence="1 9">
        <name>heme</name>
        <dbReference type="ChEBI" id="CHEBI:30413"/>
    </cofactor>
</comment>
<protein>
    <recommendedName>
        <fullName evidence="13">Cytochrome P450</fullName>
    </recommendedName>
</protein>
<dbReference type="InterPro" id="IPR036396">
    <property type="entry name" value="Cyt_P450_sf"/>
</dbReference>
<dbReference type="eggNOG" id="KOG0158">
    <property type="taxonomic scope" value="Eukaryota"/>
</dbReference>
<dbReference type="SUPFAM" id="SSF48264">
    <property type="entry name" value="Cytochrome P450"/>
    <property type="match status" value="1"/>
</dbReference>
<dbReference type="PANTHER" id="PTHR24305">
    <property type="entry name" value="CYTOCHROME P450"/>
    <property type="match status" value="1"/>
</dbReference>
<dbReference type="PANTHER" id="PTHR24305:SF166">
    <property type="entry name" value="CYTOCHROME P450 12A4, MITOCHONDRIAL-RELATED"/>
    <property type="match status" value="1"/>
</dbReference>
<dbReference type="InterPro" id="IPR001128">
    <property type="entry name" value="Cyt_P450"/>
</dbReference>
<dbReference type="GO" id="GO:0020037">
    <property type="term" value="F:heme binding"/>
    <property type="evidence" value="ECO:0007669"/>
    <property type="project" value="InterPro"/>
</dbReference>
<dbReference type="InterPro" id="IPR017972">
    <property type="entry name" value="Cyt_P450_CS"/>
</dbReference>
<dbReference type="AlphaFoldDB" id="S8FQ00"/>
<dbReference type="Gene3D" id="1.10.630.10">
    <property type="entry name" value="Cytochrome P450"/>
    <property type="match status" value="1"/>
</dbReference>
<comment type="pathway">
    <text evidence="2">Secondary metabolite biosynthesis.</text>
</comment>
<keyword evidence="8 10" id="KW-0503">Monooxygenase</keyword>
<dbReference type="InParanoid" id="S8FQ00"/>
<organism evidence="11 12">
    <name type="scientific">Fomitopsis schrenkii</name>
    <name type="common">Brown rot fungus</name>
    <dbReference type="NCBI Taxonomy" id="2126942"/>
    <lineage>
        <taxon>Eukaryota</taxon>
        <taxon>Fungi</taxon>
        <taxon>Dikarya</taxon>
        <taxon>Basidiomycota</taxon>
        <taxon>Agaricomycotina</taxon>
        <taxon>Agaricomycetes</taxon>
        <taxon>Polyporales</taxon>
        <taxon>Fomitopsis</taxon>
    </lineage>
</organism>
<dbReference type="InterPro" id="IPR050121">
    <property type="entry name" value="Cytochrome_P450_monoxygenase"/>
</dbReference>
<evidence type="ECO:0000313" key="12">
    <source>
        <dbReference type="Proteomes" id="UP000015241"/>
    </source>
</evidence>
<evidence type="ECO:0000256" key="9">
    <source>
        <dbReference type="PIRSR" id="PIRSR602403-1"/>
    </source>
</evidence>
<keyword evidence="12" id="KW-1185">Reference proteome</keyword>
<dbReference type="OrthoDB" id="1470350at2759"/>
<evidence type="ECO:0000256" key="10">
    <source>
        <dbReference type="RuleBase" id="RU000461"/>
    </source>
</evidence>
<keyword evidence="6 10" id="KW-0560">Oxidoreductase</keyword>
<evidence type="ECO:0000256" key="8">
    <source>
        <dbReference type="ARBA" id="ARBA00023033"/>
    </source>
</evidence>
<dbReference type="GO" id="GO:0004497">
    <property type="term" value="F:monooxygenase activity"/>
    <property type="evidence" value="ECO:0007669"/>
    <property type="project" value="UniProtKB-KW"/>
</dbReference>
<evidence type="ECO:0000256" key="6">
    <source>
        <dbReference type="ARBA" id="ARBA00023002"/>
    </source>
</evidence>
<dbReference type="PROSITE" id="PS00086">
    <property type="entry name" value="CYTOCHROME_P450"/>
    <property type="match status" value="1"/>
</dbReference>
<name>S8FQ00_FOMSC</name>
<evidence type="ECO:0000256" key="7">
    <source>
        <dbReference type="ARBA" id="ARBA00023004"/>
    </source>
</evidence>
<dbReference type="STRING" id="743788.S8FQ00"/>
<dbReference type="PRINTS" id="PR00385">
    <property type="entry name" value="P450"/>
</dbReference>
<dbReference type="HOGENOM" id="CLU_001570_5_11_1"/>
<dbReference type="InterPro" id="IPR002403">
    <property type="entry name" value="Cyt_P450_E_grp-IV"/>
</dbReference>
<keyword evidence="5 9" id="KW-0479">Metal-binding</keyword>
<reference evidence="11 12" key="1">
    <citation type="journal article" date="2012" name="Science">
        <title>The Paleozoic origin of enzymatic lignin decomposition reconstructed from 31 fungal genomes.</title>
        <authorList>
            <person name="Floudas D."/>
            <person name="Binder M."/>
            <person name="Riley R."/>
            <person name="Barry K."/>
            <person name="Blanchette R.A."/>
            <person name="Henrissat B."/>
            <person name="Martinez A.T."/>
            <person name="Otillar R."/>
            <person name="Spatafora J.W."/>
            <person name="Yadav J.S."/>
            <person name="Aerts A."/>
            <person name="Benoit I."/>
            <person name="Boyd A."/>
            <person name="Carlson A."/>
            <person name="Copeland A."/>
            <person name="Coutinho P.M."/>
            <person name="de Vries R.P."/>
            <person name="Ferreira P."/>
            <person name="Findley K."/>
            <person name="Foster B."/>
            <person name="Gaskell J."/>
            <person name="Glotzer D."/>
            <person name="Gorecki P."/>
            <person name="Heitman J."/>
            <person name="Hesse C."/>
            <person name="Hori C."/>
            <person name="Igarashi K."/>
            <person name="Jurgens J.A."/>
            <person name="Kallen N."/>
            <person name="Kersten P."/>
            <person name="Kohler A."/>
            <person name="Kuees U."/>
            <person name="Kumar T.K.A."/>
            <person name="Kuo A."/>
            <person name="LaButti K."/>
            <person name="Larrondo L.F."/>
            <person name="Lindquist E."/>
            <person name="Ling A."/>
            <person name="Lombard V."/>
            <person name="Lucas S."/>
            <person name="Lundell T."/>
            <person name="Martin R."/>
            <person name="McLaughlin D.J."/>
            <person name="Morgenstern I."/>
            <person name="Morin E."/>
            <person name="Murat C."/>
            <person name="Nagy L.G."/>
            <person name="Nolan M."/>
            <person name="Ohm R.A."/>
            <person name="Patyshakuliyeva A."/>
            <person name="Rokas A."/>
            <person name="Ruiz-Duenas F.J."/>
            <person name="Sabat G."/>
            <person name="Salamov A."/>
            <person name="Samejima M."/>
            <person name="Schmutz J."/>
            <person name="Slot J.C."/>
            <person name="St John F."/>
            <person name="Stenlid J."/>
            <person name="Sun H."/>
            <person name="Sun S."/>
            <person name="Syed K."/>
            <person name="Tsang A."/>
            <person name="Wiebenga A."/>
            <person name="Young D."/>
            <person name="Pisabarro A."/>
            <person name="Eastwood D.C."/>
            <person name="Martin F."/>
            <person name="Cullen D."/>
            <person name="Grigoriev I.V."/>
            <person name="Hibbett D.S."/>
        </authorList>
    </citation>
    <scope>NUCLEOTIDE SEQUENCE</scope>
    <source>
        <strain evidence="12">FP-58527</strain>
    </source>
</reference>
<evidence type="ECO:0000256" key="5">
    <source>
        <dbReference type="ARBA" id="ARBA00022723"/>
    </source>
</evidence>
<evidence type="ECO:0000256" key="2">
    <source>
        <dbReference type="ARBA" id="ARBA00005179"/>
    </source>
</evidence>
<evidence type="ECO:0000256" key="3">
    <source>
        <dbReference type="ARBA" id="ARBA00010617"/>
    </source>
</evidence>
<dbReference type="GO" id="GO:0016705">
    <property type="term" value="F:oxidoreductase activity, acting on paired donors, with incorporation or reduction of molecular oxygen"/>
    <property type="evidence" value="ECO:0007669"/>
    <property type="project" value="InterPro"/>
</dbReference>
<proteinExistence type="inferred from homology"/>
<keyword evidence="4 9" id="KW-0349">Heme</keyword>
<accession>S8FQ00</accession>
<evidence type="ECO:0008006" key="13">
    <source>
        <dbReference type="Google" id="ProtNLM"/>
    </source>
</evidence>
<dbReference type="EMBL" id="KE504130">
    <property type="protein sequence ID" value="EPT03346.1"/>
    <property type="molecule type" value="Genomic_DNA"/>
</dbReference>
<dbReference type="PRINTS" id="PR00465">
    <property type="entry name" value="EP450IV"/>
</dbReference>
<dbReference type="Pfam" id="PF00067">
    <property type="entry name" value="p450"/>
    <property type="match status" value="1"/>
</dbReference>
<keyword evidence="7 9" id="KW-0408">Iron</keyword>
<evidence type="ECO:0000256" key="1">
    <source>
        <dbReference type="ARBA" id="ARBA00001971"/>
    </source>
</evidence>
<comment type="similarity">
    <text evidence="3 10">Belongs to the cytochrome P450 family.</text>
</comment>
<evidence type="ECO:0000256" key="4">
    <source>
        <dbReference type="ARBA" id="ARBA00022617"/>
    </source>
</evidence>
<sequence>MGCGECVLRLALLFGGAFALWFAARSCCRRHILDKIPGPRSKSFITGNMSQFFGSESIPFQQDIVKTFASGVIKLHGIFGRPVLYVYDPKALHAVLVRDSDSFEQSERLISINKALVGPGMVATVEGHHRAQRKMLNPIFTANRMRCLLPICYDIGFTVSDTMAALLVSGPRQLDILSWTTRVALETIGRGGLGHSFDPLVDDRRCEFGSVVVNLLPSIARLGQWMGAVPFIHRMPLPIRQCLSFISLIKAGHELRLVMDTIISYGKRIADARKVALQEGDMLMANQLARGDDFISTLMKANMAAPEEDRLPEKEVIAQTSVLLVTATDTTASSIARILELLARYPVAQERLRTETIDAWRDGDITYGRLMQLPYLDAIFRETMRLRVYPPANWVIRDAKKDTVLRLSTPIVSQDGTLIHEIPVPKGCEVIIGVLGANTSKHVWGEDALEWKPERWLDPLPSAVPRKTLPGVSPNLMSFSGGNRACIGWRFAEMEIKAMLSILLPRFTFAPAEEEIVWKAAHVVFPTIRQDAITPQLPLRVGLYNVAALMP</sequence>
<dbReference type="GO" id="GO:0005506">
    <property type="term" value="F:iron ion binding"/>
    <property type="evidence" value="ECO:0007669"/>
    <property type="project" value="InterPro"/>
</dbReference>
<gene>
    <name evidence="11" type="ORF">FOMPIDRAFT_1116438</name>
</gene>
<feature type="binding site" description="axial binding residue" evidence="9">
    <location>
        <position position="486"/>
    </location>
    <ligand>
        <name>heme</name>
        <dbReference type="ChEBI" id="CHEBI:30413"/>
    </ligand>
    <ligandPart>
        <name>Fe</name>
        <dbReference type="ChEBI" id="CHEBI:18248"/>
    </ligandPart>
</feature>